<proteinExistence type="predicted"/>
<dbReference type="Proteomes" id="UP000657006">
    <property type="component" value="Unassembled WGS sequence"/>
</dbReference>
<name>A0A926DUQ7_9FIRM</name>
<dbReference type="InterPro" id="IPR025617">
    <property type="entry name" value="YqzL"/>
</dbReference>
<reference evidence="2" key="1">
    <citation type="submission" date="2020-08" db="EMBL/GenBank/DDBJ databases">
        <title>Genome public.</title>
        <authorList>
            <person name="Liu C."/>
            <person name="Sun Q."/>
        </authorList>
    </citation>
    <scope>NUCLEOTIDE SEQUENCE</scope>
    <source>
        <strain evidence="2">NSJ-32</strain>
    </source>
</reference>
<protein>
    <submittedName>
        <fullName evidence="2">YqzL family protein</fullName>
    </submittedName>
</protein>
<evidence type="ECO:0000256" key="1">
    <source>
        <dbReference type="SAM" id="MobiDB-lite"/>
    </source>
</evidence>
<accession>A0A926DUQ7</accession>
<feature type="region of interest" description="Disordered" evidence="1">
    <location>
        <begin position="32"/>
        <end position="62"/>
    </location>
</feature>
<comment type="caution">
    <text evidence="2">The sequence shown here is derived from an EMBL/GenBank/DDBJ whole genome shotgun (WGS) entry which is preliminary data.</text>
</comment>
<dbReference type="Pfam" id="PF14006">
    <property type="entry name" value="YqzL"/>
    <property type="match status" value="1"/>
</dbReference>
<evidence type="ECO:0000313" key="2">
    <source>
        <dbReference type="EMBL" id="MBC8544057.1"/>
    </source>
</evidence>
<sequence>MLEQVLWNIFEKSGDVEAYLAWKDFEEYSEIETSTQEKGTEYGKDHQSEGHYHWGDAHGGTG</sequence>
<dbReference type="EMBL" id="JACRSQ010000015">
    <property type="protein sequence ID" value="MBC8544057.1"/>
    <property type="molecule type" value="Genomic_DNA"/>
</dbReference>
<organism evidence="2 3">
    <name type="scientific">Bianquea renquensis</name>
    <dbReference type="NCBI Taxonomy" id="2763661"/>
    <lineage>
        <taxon>Bacteria</taxon>
        <taxon>Bacillati</taxon>
        <taxon>Bacillota</taxon>
        <taxon>Clostridia</taxon>
        <taxon>Eubacteriales</taxon>
        <taxon>Bianqueaceae</taxon>
        <taxon>Bianquea</taxon>
    </lineage>
</organism>
<evidence type="ECO:0000313" key="3">
    <source>
        <dbReference type="Proteomes" id="UP000657006"/>
    </source>
</evidence>
<dbReference type="RefSeq" id="WP_177718899.1">
    <property type="nucleotide sequence ID" value="NZ_JACRSQ010000015.1"/>
</dbReference>
<dbReference type="AlphaFoldDB" id="A0A926DUQ7"/>
<gene>
    <name evidence="2" type="ORF">H8730_10910</name>
</gene>
<keyword evidence="3" id="KW-1185">Reference proteome</keyword>
<feature type="compositionally biased region" description="Basic and acidic residues" evidence="1">
    <location>
        <begin position="38"/>
        <end position="56"/>
    </location>
</feature>